<proteinExistence type="predicted"/>
<dbReference type="InterPro" id="IPR012340">
    <property type="entry name" value="NA-bd_OB-fold"/>
</dbReference>
<sequence>MQECKIESHPSGDVLLGADCNVKEYVNVPSAIVVADELTFVKKCQGKYTLSSTNATKLYLNLDVPELQGMRESWLCTHLGPLRHLHVPVYYKKTCHLGRRRLEDYGIAFSFLERFNCATVMINCCGIQPLTQQIFGSVVTPTNTWLANEIHDSIYASANTVKPIDMAGSIMPVCFVCWASYVLTSKPKVVTRKGRGS</sequence>
<evidence type="ECO:0000313" key="2">
    <source>
        <dbReference type="Proteomes" id="UP001202328"/>
    </source>
</evidence>
<organism evidence="1 2">
    <name type="scientific">Papaver atlanticum</name>
    <dbReference type="NCBI Taxonomy" id="357466"/>
    <lineage>
        <taxon>Eukaryota</taxon>
        <taxon>Viridiplantae</taxon>
        <taxon>Streptophyta</taxon>
        <taxon>Embryophyta</taxon>
        <taxon>Tracheophyta</taxon>
        <taxon>Spermatophyta</taxon>
        <taxon>Magnoliopsida</taxon>
        <taxon>Ranunculales</taxon>
        <taxon>Papaveraceae</taxon>
        <taxon>Papaveroideae</taxon>
        <taxon>Papaver</taxon>
    </lineage>
</organism>
<comment type="caution">
    <text evidence="1">The sequence shown here is derived from an EMBL/GenBank/DDBJ whole genome shotgun (WGS) entry which is preliminary data.</text>
</comment>
<dbReference type="AlphaFoldDB" id="A0AAD4SYD2"/>
<keyword evidence="2" id="KW-1185">Reference proteome</keyword>
<accession>A0AAD4SYD2</accession>
<protein>
    <submittedName>
        <fullName evidence="1">Uncharacterized protein</fullName>
    </submittedName>
</protein>
<dbReference type="EMBL" id="JAJJMB010007966">
    <property type="protein sequence ID" value="KAI3926642.1"/>
    <property type="molecule type" value="Genomic_DNA"/>
</dbReference>
<gene>
    <name evidence="1" type="ORF">MKW98_014289</name>
</gene>
<reference evidence="1" key="1">
    <citation type="submission" date="2022-04" db="EMBL/GenBank/DDBJ databases">
        <title>A functionally conserved STORR gene fusion in Papaver species that diverged 16.8 million years ago.</title>
        <authorList>
            <person name="Catania T."/>
        </authorList>
    </citation>
    <scope>NUCLEOTIDE SEQUENCE</scope>
    <source>
        <strain evidence="1">S-188037</strain>
    </source>
</reference>
<dbReference type="Proteomes" id="UP001202328">
    <property type="component" value="Unassembled WGS sequence"/>
</dbReference>
<dbReference type="Gene3D" id="2.40.50.140">
    <property type="entry name" value="Nucleic acid-binding proteins"/>
    <property type="match status" value="1"/>
</dbReference>
<name>A0AAD4SYD2_9MAGN</name>
<evidence type="ECO:0000313" key="1">
    <source>
        <dbReference type="EMBL" id="KAI3926642.1"/>
    </source>
</evidence>